<sequence length="85" mass="9371">DIESGVLYIVPSENGKGKRVVRRPYPALTSLPLDDDFDAYTLETRGPLTETAGTIQHIARTTSWTPTSPPLDEDFDAWTYTNTAG</sequence>
<dbReference type="AlphaFoldDB" id="A0A9W8NWV8"/>
<dbReference type="EMBL" id="MU802189">
    <property type="protein sequence ID" value="KAJ3980435.1"/>
    <property type="molecule type" value="Genomic_DNA"/>
</dbReference>
<dbReference type="Proteomes" id="UP001163850">
    <property type="component" value="Unassembled WGS sequence"/>
</dbReference>
<evidence type="ECO:0000313" key="3">
    <source>
        <dbReference type="Proteomes" id="UP001142393"/>
    </source>
</evidence>
<evidence type="ECO:0000313" key="2">
    <source>
        <dbReference type="EMBL" id="KAJ3980435.1"/>
    </source>
</evidence>
<accession>A0A9W8NWV8</accession>
<feature type="non-terminal residue" evidence="1">
    <location>
        <position position="1"/>
    </location>
</feature>
<name>A0A9W8NWV8_9AGAR</name>
<reference evidence="1" key="1">
    <citation type="submission" date="2022-08" db="EMBL/GenBank/DDBJ databases">
        <authorList>
            <consortium name="DOE Joint Genome Institute"/>
            <person name="Min B."/>
            <person name="Sierra-Patev S."/>
            <person name="Naranjo-Ortiz M."/>
            <person name="Looney B."/>
            <person name="Konkel Z."/>
            <person name="Slot J.C."/>
            <person name="Sakamoto Y."/>
            <person name="Steenwyk J.L."/>
            <person name="Rokas A."/>
            <person name="Carro J."/>
            <person name="Camarero S."/>
            <person name="Ferreira P."/>
            <person name="Molpeceres G."/>
            <person name="Ruiz-duenas F.J."/>
            <person name="Serrano A."/>
            <person name="Henrissat B."/>
            <person name="Drula E."/>
            <person name="Hughes K.W."/>
            <person name="Mata J.L."/>
            <person name="Ishikawa N.K."/>
            <person name="Vargas-Isla R."/>
            <person name="Ushijima S."/>
            <person name="Smith C.A."/>
            <person name="Ahrendt S."/>
            <person name="Andreopoulos W."/>
            <person name="He G."/>
            <person name="LaButti K."/>
            <person name="Lipzen A."/>
            <person name="Ng V."/>
            <person name="Riley R."/>
            <person name="Sandor L."/>
            <person name="Barry K."/>
            <person name="Martinez A.T."/>
            <person name="Xiao Y."/>
            <person name="Gibbons J.G."/>
            <person name="Terashima K."/>
            <person name="Hibbett D.S."/>
            <person name="Grigoriev I.V."/>
        </authorList>
    </citation>
    <scope>NUCLEOTIDE SEQUENCE</scope>
    <source>
        <strain evidence="1">TFB7810</strain>
    </source>
</reference>
<proteinExistence type="predicted"/>
<reference evidence="1 3" key="3">
    <citation type="journal article" date="2023" name="Proc. Natl. Acad. Sci. U.S.A.">
        <title>A global phylogenomic analysis of the shiitake genus Lentinula.</title>
        <authorList>
            <person name="Sierra-Patev S."/>
            <person name="Min B."/>
            <person name="Naranjo-Ortiz M."/>
            <person name="Looney B."/>
            <person name="Konkel Z."/>
            <person name="Slot J.C."/>
            <person name="Sakamoto Y."/>
            <person name="Steenwyk J.L."/>
            <person name="Rokas A."/>
            <person name="Carro J."/>
            <person name="Camarero S."/>
            <person name="Ferreira P."/>
            <person name="Molpeceres G."/>
            <person name="Ruiz-Duenas F.J."/>
            <person name="Serrano A."/>
            <person name="Henrissat B."/>
            <person name="Drula E."/>
            <person name="Hughes K.W."/>
            <person name="Mata J.L."/>
            <person name="Ishikawa N.K."/>
            <person name="Vargas-Isla R."/>
            <person name="Ushijima S."/>
            <person name="Smith C.A."/>
            <person name="Donoghue J."/>
            <person name="Ahrendt S."/>
            <person name="Andreopoulos W."/>
            <person name="He G."/>
            <person name="LaButti K."/>
            <person name="Lipzen A."/>
            <person name="Ng V."/>
            <person name="Riley R."/>
            <person name="Sandor L."/>
            <person name="Barry K."/>
            <person name="Martinez A.T."/>
            <person name="Xiao Y."/>
            <person name="Gibbons J.G."/>
            <person name="Terashima K."/>
            <person name="Grigoriev I.V."/>
            <person name="Hibbett D."/>
        </authorList>
    </citation>
    <scope>NUCLEOTIDE SEQUENCE [LARGE SCALE GENOMIC DNA]</scope>
    <source>
        <strain evidence="1 3">TFB7810</strain>
    </source>
</reference>
<keyword evidence="3" id="KW-1185">Reference proteome</keyword>
<organism evidence="1 3">
    <name type="scientific">Lentinula detonsa</name>
    <dbReference type="NCBI Taxonomy" id="2804962"/>
    <lineage>
        <taxon>Eukaryota</taxon>
        <taxon>Fungi</taxon>
        <taxon>Dikarya</taxon>
        <taxon>Basidiomycota</taxon>
        <taxon>Agaricomycotina</taxon>
        <taxon>Agaricomycetes</taxon>
        <taxon>Agaricomycetidae</taxon>
        <taxon>Agaricales</taxon>
        <taxon>Marasmiineae</taxon>
        <taxon>Omphalotaceae</taxon>
        <taxon>Lentinula</taxon>
    </lineage>
</organism>
<accession>A0AA38PSG6</accession>
<dbReference type="Proteomes" id="UP001142393">
    <property type="component" value="Unassembled WGS sequence"/>
</dbReference>
<feature type="non-terminal residue" evidence="1">
    <location>
        <position position="85"/>
    </location>
</feature>
<gene>
    <name evidence="1" type="ORF">DFH05DRAFT_1363176</name>
    <name evidence="2" type="ORF">F5890DRAFT_1392200</name>
</gene>
<evidence type="ECO:0000313" key="1">
    <source>
        <dbReference type="EMBL" id="KAJ3742302.1"/>
    </source>
</evidence>
<comment type="caution">
    <text evidence="1">The sequence shown here is derived from an EMBL/GenBank/DDBJ whole genome shotgun (WGS) entry which is preliminary data.</text>
</comment>
<reference evidence="2" key="2">
    <citation type="submission" date="2022-08" db="EMBL/GenBank/DDBJ databases">
        <authorList>
            <consortium name="DOE Joint Genome Institute"/>
            <person name="Min B."/>
            <person name="Riley R."/>
            <person name="Sierra-Patev S."/>
            <person name="Naranjo-Ortiz M."/>
            <person name="Looney B."/>
            <person name="Konkel Z."/>
            <person name="Slot J.C."/>
            <person name="Sakamoto Y."/>
            <person name="Steenwyk J.L."/>
            <person name="Rokas A."/>
            <person name="Carro J."/>
            <person name="Camarero S."/>
            <person name="Ferreira P."/>
            <person name="Molpeceres G."/>
            <person name="Ruiz-Duenas F.J."/>
            <person name="Serrano A."/>
            <person name="Henrissat B."/>
            <person name="Drula E."/>
            <person name="Hughes K.W."/>
            <person name="Mata J.L."/>
            <person name="Ishikawa N.K."/>
            <person name="Vargas-Isla R."/>
            <person name="Ushijima S."/>
            <person name="Smith C.A."/>
            <person name="Ahrendt S."/>
            <person name="Andreopoulos W."/>
            <person name="He G."/>
            <person name="Labutti K."/>
            <person name="Lipzen A."/>
            <person name="Ng V."/>
            <person name="Sandor L."/>
            <person name="Barry K."/>
            <person name="Martinez A.T."/>
            <person name="Xiao Y."/>
            <person name="Gibbons J.G."/>
            <person name="Terashima K."/>
            <person name="Hibbett D.S."/>
            <person name="Grigoriev I.V."/>
        </authorList>
    </citation>
    <scope>NUCLEOTIDE SEQUENCE</scope>
    <source>
        <strain evidence="2">TFB7829</strain>
    </source>
</reference>
<protein>
    <submittedName>
        <fullName evidence="1">Uncharacterized protein</fullName>
    </submittedName>
</protein>
<dbReference type="EMBL" id="JANVFU010000010">
    <property type="protein sequence ID" value="KAJ3742302.1"/>
    <property type="molecule type" value="Genomic_DNA"/>
</dbReference>